<dbReference type="PRINTS" id="PR00080">
    <property type="entry name" value="SDRFAMILY"/>
</dbReference>
<comment type="similarity">
    <text evidence="1 4">Belongs to the short-chain dehydrogenases/reductases (SDR) family.</text>
</comment>
<dbReference type="AlphaFoldDB" id="Q1N665"/>
<gene>
    <name evidence="5" type="ORF">RED65_10054</name>
</gene>
<dbReference type="PANTHER" id="PTHR43391">
    <property type="entry name" value="RETINOL DEHYDROGENASE-RELATED"/>
    <property type="match status" value="1"/>
</dbReference>
<organism evidence="5 6">
    <name type="scientific">Bermanella marisrubri</name>
    <dbReference type="NCBI Taxonomy" id="207949"/>
    <lineage>
        <taxon>Bacteria</taxon>
        <taxon>Pseudomonadati</taxon>
        <taxon>Pseudomonadota</taxon>
        <taxon>Gammaproteobacteria</taxon>
        <taxon>Oceanospirillales</taxon>
        <taxon>Oceanospirillaceae</taxon>
        <taxon>Bermanella</taxon>
    </lineage>
</organism>
<dbReference type="STRING" id="207949.RED65_10054"/>
<keyword evidence="6" id="KW-1185">Reference proteome</keyword>
<dbReference type="EMBL" id="AAQH01000001">
    <property type="protein sequence ID" value="EAT13727.1"/>
    <property type="molecule type" value="Genomic_DNA"/>
</dbReference>
<accession>Q1N665</accession>
<dbReference type="FunFam" id="3.40.50.720:FF:000084">
    <property type="entry name" value="Short-chain dehydrogenase reductase"/>
    <property type="match status" value="1"/>
</dbReference>
<dbReference type="GO" id="GO:0016491">
    <property type="term" value="F:oxidoreductase activity"/>
    <property type="evidence" value="ECO:0007669"/>
    <property type="project" value="UniProtKB-KW"/>
</dbReference>
<dbReference type="Pfam" id="PF00106">
    <property type="entry name" value="adh_short"/>
    <property type="match status" value="1"/>
</dbReference>
<evidence type="ECO:0000313" key="6">
    <source>
        <dbReference type="Proteomes" id="UP000004263"/>
    </source>
</evidence>
<dbReference type="NCBIfam" id="NF004196">
    <property type="entry name" value="PRK05650.1"/>
    <property type="match status" value="1"/>
</dbReference>
<comment type="caution">
    <text evidence="5">The sequence shown here is derived from an EMBL/GenBank/DDBJ whole genome shotgun (WGS) entry which is preliminary data.</text>
</comment>
<evidence type="ECO:0000313" key="5">
    <source>
        <dbReference type="EMBL" id="EAT13727.1"/>
    </source>
</evidence>
<dbReference type="InterPro" id="IPR002347">
    <property type="entry name" value="SDR_fam"/>
</dbReference>
<dbReference type="PANTHER" id="PTHR43391:SF14">
    <property type="entry name" value="DEHYDROGENASE_REDUCTASE SDR FAMILY PROTEIN 7-LIKE"/>
    <property type="match status" value="1"/>
</dbReference>
<keyword evidence="2" id="KW-0521">NADP</keyword>
<keyword evidence="3" id="KW-0560">Oxidoreductase</keyword>
<dbReference type="Proteomes" id="UP000004263">
    <property type="component" value="Unassembled WGS sequence"/>
</dbReference>
<dbReference type="RefSeq" id="WP_007017148.1">
    <property type="nucleotide sequence ID" value="NZ_CH724113.1"/>
</dbReference>
<reference evidence="5 6" key="1">
    <citation type="submission" date="2006-03" db="EMBL/GenBank/DDBJ databases">
        <authorList>
            <person name="Pinhassi J."/>
            <person name="Pedros-Alio C."/>
            <person name="Ferriera S."/>
            <person name="Johnson J."/>
            <person name="Kravitz S."/>
            <person name="Halpern A."/>
            <person name="Remington K."/>
            <person name="Beeson K."/>
            <person name="Tran B."/>
            <person name="Rogers Y.-H."/>
            <person name="Friedman R."/>
            <person name="Venter J.C."/>
        </authorList>
    </citation>
    <scope>NUCLEOTIDE SEQUENCE [LARGE SCALE GENOMIC DNA]</scope>
    <source>
        <strain evidence="5 6">RED65</strain>
    </source>
</reference>
<dbReference type="SUPFAM" id="SSF51735">
    <property type="entry name" value="NAD(P)-binding Rossmann-fold domains"/>
    <property type="match status" value="1"/>
</dbReference>
<evidence type="ECO:0000256" key="2">
    <source>
        <dbReference type="ARBA" id="ARBA00022857"/>
    </source>
</evidence>
<evidence type="ECO:0000256" key="1">
    <source>
        <dbReference type="ARBA" id="ARBA00006484"/>
    </source>
</evidence>
<protein>
    <submittedName>
        <fullName evidence="5">Short-chain alcohol dehydrogenase-like protein</fullName>
    </submittedName>
</protein>
<name>Q1N665_9GAMM</name>
<evidence type="ECO:0000256" key="3">
    <source>
        <dbReference type="ARBA" id="ARBA00023002"/>
    </source>
</evidence>
<proteinExistence type="inferred from homology"/>
<dbReference type="CDD" id="cd05233">
    <property type="entry name" value="SDR_c"/>
    <property type="match status" value="1"/>
</dbReference>
<sequence>MKRILITGGASGLGKALAEKYAQQGFGVCIADINQEDGEALAAALSSKYSNDCFYHRLDVTSEDEWQIIQQAIGERWQGLDIIVNNAGVASSGDIDQLPMADFQWTLDVNVMGVAKGCYTFVPMLKKSKGHVVNVASIAGLIHMSSMSAYNTSKAAVVAMSETLLSELAPFGVGVSVVCPAFFKTNLTDSMRATHEGGIKIANKLMERSSIQAEDVARMVYQGVSSNKFYVVTHPKETWLWRIKRFIPSLYFAYMKRTAKKFHAKANQG</sequence>
<dbReference type="HOGENOM" id="CLU_010194_2_1_6"/>
<dbReference type="Gene3D" id="3.40.50.720">
    <property type="entry name" value="NAD(P)-binding Rossmann-like Domain"/>
    <property type="match status" value="1"/>
</dbReference>
<evidence type="ECO:0000256" key="4">
    <source>
        <dbReference type="RuleBase" id="RU000363"/>
    </source>
</evidence>
<dbReference type="PRINTS" id="PR00081">
    <property type="entry name" value="GDHRDH"/>
</dbReference>
<dbReference type="OrthoDB" id="9786435at2"/>
<dbReference type="InterPro" id="IPR036291">
    <property type="entry name" value="NAD(P)-bd_dom_sf"/>
</dbReference>